<evidence type="ECO:0000313" key="2">
    <source>
        <dbReference type="EMBL" id="EJK63715.1"/>
    </source>
</evidence>
<proteinExistence type="predicted"/>
<evidence type="ECO:0000256" key="1">
    <source>
        <dbReference type="SAM" id="MobiDB-lite"/>
    </source>
</evidence>
<feature type="compositionally biased region" description="Acidic residues" evidence="1">
    <location>
        <begin position="283"/>
        <end position="293"/>
    </location>
</feature>
<keyword evidence="3" id="KW-1185">Reference proteome</keyword>
<organism evidence="2 3">
    <name type="scientific">Thalassiosira oceanica</name>
    <name type="common">Marine diatom</name>
    <dbReference type="NCBI Taxonomy" id="159749"/>
    <lineage>
        <taxon>Eukaryota</taxon>
        <taxon>Sar</taxon>
        <taxon>Stramenopiles</taxon>
        <taxon>Ochrophyta</taxon>
        <taxon>Bacillariophyta</taxon>
        <taxon>Coscinodiscophyceae</taxon>
        <taxon>Thalassiosirophycidae</taxon>
        <taxon>Thalassiosirales</taxon>
        <taxon>Thalassiosiraceae</taxon>
        <taxon>Thalassiosira</taxon>
    </lineage>
</organism>
<dbReference type="eggNOG" id="ENOG502T84P">
    <property type="taxonomic scope" value="Eukaryota"/>
</dbReference>
<feature type="region of interest" description="Disordered" evidence="1">
    <location>
        <begin position="282"/>
        <end position="308"/>
    </location>
</feature>
<dbReference type="OrthoDB" id="10665881at2759"/>
<protein>
    <submittedName>
        <fullName evidence="2">Uncharacterized protein</fullName>
    </submittedName>
</protein>
<dbReference type="Proteomes" id="UP000266841">
    <property type="component" value="Unassembled WGS sequence"/>
</dbReference>
<dbReference type="AlphaFoldDB" id="K0SEI1"/>
<sequence>MPSTGPQLLLGSAAGVTAAVGVALSRLMLLETGEVVLLLAQQRQDPTCPATGLDGADFLQLQQQCIPGETRILRLGEAIVSAASSPHLRSVPLVLLLVSTTVFAIGVILTSAEARQLLSWARAAQRSGGEMSEKAMSALGVSNCAELSAKVQETQIKLKAAVGTHTDAFVDGMDSLVLDDEIRKFVRCVADACLCIGGTAVLYSLPDELFRNTTHSAKSTRRRLIRAVDPSLEQVLFRPGGARDAVSFASAGMKHSVMRSDAPSVTAKGEDSVDTDVTAAETLEPEDDKEDAESPVPSSRVVIQHEGQCTSEECRETIGEVISGTIHDVVTSNMGGGKSQSAESEGTIAENSSRHSSQITHGVSNSSKKLEKLLNRTSIAASALFLCHLRLNPRTRRSWGSMCSILASFGLASTAVGAGAISVVLCSKEHSLVENPVLALAMAKLNDVIECSGDRMQESVRRALNKLWVEIRQNKSLQMTVALAVFFGMRRRRGWQHGQDLKRRP</sequence>
<evidence type="ECO:0000313" key="3">
    <source>
        <dbReference type="Proteomes" id="UP000266841"/>
    </source>
</evidence>
<accession>K0SEI1</accession>
<name>K0SEI1_THAOC</name>
<gene>
    <name evidence="2" type="ORF">THAOC_15613</name>
</gene>
<dbReference type="OMA" id="CTSEECR"/>
<comment type="caution">
    <text evidence="2">The sequence shown here is derived from an EMBL/GenBank/DDBJ whole genome shotgun (WGS) entry which is preliminary data.</text>
</comment>
<feature type="compositionally biased region" description="Polar residues" evidence="1">
    <location>
        <begin position="339"/>
        <end position="364"/>
    </location>
</feature>
<dbReference type="EMBL" id="AGNL01018053">
    <property type="protein sequence ID" value="EJK63715.1"/>
    <property type="molecule type" value="Genomic_DNA"/>
</dbReference>
<feature type="region of interest" description="Disordered" evidence="1">
    <location>
        <begin position="331"/>
        <end position="364"/>
    </location>
</feature>
<reference evidence="2 3" key="1">
    <citation type="journal article" date="2012" name="Genome Biol.">
        <title>Genome and low-iron response of an oceanic diatom adapted to chronic iron limitation.</title>
        <authorList>
            <person name="Lommer M."/>
            <person name="Specht M."/>
            <person name="Roy A.S."/>
            <person name="Kraemer L."/>
            <person name="Andreson R."/>
            <person name="Gutowska M.A."/>
            <person name="Wolf J."/>
            <person name="Bergner S.V."/>
            <person name="Schilhabel M.B."/>
            <person name="Klostermeier U.C."/>
            <person name="Beiko R.G."/>
            <person name="Rosenstiel P."/>
            <person name="Hippler M."/>
            <person name="Laroche J."/>
        </authorList>
    </citation>
    <scope>NUCLEOTIDE SEQUENCE [LARGE SCALE GENOMIC DNA]</scope>
    <source>
        <strain evidence="2 3">CCMP1005</strain>
    </source>
</reference>